<dbReference type="SMART" id="SM00903">
    <property type="entry name" value="Flavin_Reduct"/>
    <property type="match status" value="1"/>
</dbReference>
<feature type="domain" description="Flavin reductase like" evidence="2">
    <location>
        <begin position="10"/>
        <end position="149"/>
    </location>
</feature>
<dbReference type="InterPro" id="IPR050268">
    <property type="entry name" value="NADH-dep_flavin_reductase"/>
</dbReference>
<evidence type="ECO:0000313" key="4">
    <source>
        <dbReference type="Proteomes" id="UP000027142"/>
    </source>
</evidence>
<dbReference type="EMBL" id="CP003923">
    <property type="protein sequence ID" value="AIC95844.1"/>
    <property type="molecule type" value="Genomic_DNA"/>
</dbReference>
<dbReference type="PANTHER" id="PTHR30466:SF1">
    <property type="entry name" value="FMN REDUCTASE (NADH) RUTF"/>
    <property type="match status" value="1"/>
</dbReference>
<dbReference type="Pfam" id="PF01613">
    <property type="entry name" value="Flavin_Reduct"/>
    <property type="match status" value="1"/>
</dbReference>
<sequence>MDDRLFKTAMSKFTTGVTVVTTEWENEVHGMTANAFMSVSLDPKLILVSIDNKARMKAVIEQSGSFAISILAEGHEDVSMHFARQKEKEDLALTTFAGVPTVDGAIATIVCDLHDTSLQGDHTLFIGRVKDVAVTDQSPLVYYQGSYKKI</sequence>
<organism evidence="3 4">
    <name type="scientific">Shouchella lehensis G1</name>
    <dbReference type="NCBI Taxonomy" id="1246626"/>
    <lineage>
        <taxon>Bacteria</taxon>
        <taxon>Bacillati</taxon>
        <taxon>Bacillota</taxon>
        <taxon>Bacilli</taxon>
        <taxon>Bacillales</taxon>
        <taxon>Bacillaceae</taxon>
        <taxon>Shouchella</taxon>
    </lineage>
</organism>
<dbReference type="InterPro" id="IPR012349">
    <property type="entry name" value="Split_barrel_FMN-bd"/>
</dbReference>
<keyword evidence="4" id="KW-1185">Reference proteome</keyword>
<dbReference type="eggNOG" id="COG1853">
    <property type="taxonomic scope" value="Bacteria"/>
</dbReference>
<dbReference type="PATRIC" id="fig|1246626.3.peg.3274"/>
<dbReference type="GO" id="GO:0010181">
    <property type="term" value="F:FMN binding"/>
    <property type="evidence" value="ECO:0007669"/>
    <property type="project" value="InterPro"/>
</dbReference>
<protein>
    <submittedName>
        <fullName evidence="3">4-hydroxyphenylacetate 3-monooxygenase reductase component</fullName>
    </submittedName>
</protein>
<dbReference type="Proteomes" id="UP000027142">
    <property type="component" value="Chromosome"/>
</dbReference>
<dbReference type="SUPFAM" id="SSF50475">
    <property type="entry name" value="FMN-binding split barrel"/>
    <property type="match status" value="1"/>
</dbReference>
<dbReference type="RefSeq" id="WP_038483221.1">
    <property type="nucleotide sequence ID" value="NZ_CP003923.1"/>
</dbReference>
<dbReference type="HOGENOM" id="CLU_059021_1_4_9"/>
<reference evidence="3 4" key="1">
    <citation type="journal article" date="2014" name="Gene">
        <title>A comparative genomic analysis of the alkalitolerant soil bacterium Bacillus lehensis G1.</title>
        <authorList>
            <person name="Noor Y.M."/>
            <person name="Samsulrizal N.H."/>
            <person name="Jema'on N.A."/>
            <person name="Low K.O."/>
            <person name="Ramli A.N."/>
            <person name="Alias N.I."/>
            <person name="Damis S.I."/>
            <person name="Fuzi S.F."/>
            <person name="Isa M.N."/>
            <person name="Murad A.M."/>
            <person name="Raih M.F."/>
            <person name="Bakar F.D."/>
            <person name="Najimudin N."/>
            <person name="Mahadi N.M."/>
            <person name="Illias R.M."/>
        </authorList>
    </citation>
    <scope>NUCLEOTIDE SEQUENCE [LARGE SCALE GENOMIC DNA]</scope>
    <source>
        <strain evidence="3 4">G1</strain>
    </source>
</reference>
<dbReference type="STRING" id="1246626.BleG1_3297"/>
<dbReference type="AlphaFoldDB" id="A0A060M6X2"/>
<proteinExistence type="predicted"/>
<dbReference type="InterPro" id="IPR002563">
    <property type="entry name" value="Flavin_Rdtase-like_dom"/>
</dbReference>
<dbReference type="PANTHER" id="PTHR30466">
    <property type="entry name" value="FLAVIN REDUCTASE"/>
    <property type="match status" value="1"/>
</dbReference>
<evidence type="ECO:0000256" key="1">
    <source>
        <dbReference type="ARBA" id="ARBA00023002"/>
    </source>
</evidence>
<name>A0A060M6X2_9BACI</name>
<evidence type="ECO:0000313" key="3">
    <source>
        <dbReference type="EMBL" id="AIC95844.1"/>
    </source>
</evidence>
<dbReference type="KEGG" id="ble:BleG1_3297"/>
<dbReference type="GO" id="GO:0042602">
    <property type="term" value="F:riboflavin reductase (NADPH) activity"/>
    <property type="evidence" value="ECO:0007669"/>
    <property type="project" value="TreeGrafter"/>
</dbReference>
<keyword evidence="3" id="KW-0503">Monooxygenase</keyword>
<accession>A0A060M6X2</accession>
<gene>
    <name evidence="3" type="ORF">BleG1_3297</name>
</gene>
<keyword evidence="1" id="KW-0560">Oxidoreductase</keyword>
<dbReference type="GO" id="GO:0006208">
    <property type="term" value="P:pyrimidine nucleobase catabolic process"/>
    <property type="evidence" value="ECO:0007669"/>
    <property type="project" value="TreeGrafter"/>
</dbReference>
<evidence type="ECO:0000259" key="2">
    <source>
        <dbReference type="SMART" id="SM00903"/>
    </source>
</evidence>
<dbReference type="GO" id="GO:0004497">
    <property type="term" value="F:monooxygenase activity"/>
    <property type="evidence" value="ECO:0007669"/>
    <property type="project" value="UniProtKB-KW"/>
</dbReference>
<dbReference type="Gene3D" id="2.30.110.10">
    <property type="entry name" value="Electron Transport, Fmn-binding Protein, Chain A"/>
    <property type="match status" value="1"/>
</dbReference>
<dbReference type="OrthoDB" id="9792858at2"/>